<evidence type="ECO:0000256" key="1">
    <source>
        <dbReference type="ARBA" id="ARBA00022737"/>
    </source>
</evidence>
<feature type="repeat" description="TPR" evidence="3">
    <location>
        <begin position="404"/>
        <end position="437"/>
    </location>
</feature>
<dbReference type="EMBL" id="JAGRRH010000020">
    <property type="protein sequence ID" value="KAG7348562.1"/>
    <property type="molecule type" value="Genomic_DNA"/>
</dbReference>
<feature type="region of interest" description="Disordered" evidence="4">
    <location>
        <begin position="1"/>
        <end position="24"/>
    </location>
</feature>
<evidence type="ECO:0000256" key="2">
    <source>
        <dbReference type="ARBA" id="ARBA00022803"/>
    </source>
</evidence>
<evidence type="ECO:0000256" key="3">
    <source>
        <dbReference type="PROSITE-ProRule" id="PRU00339"/>
    </source>
</evidence>
<dbReference type="OrthoDB" id="49184at2759"/>
<evidence type="ECO:0000313" key="5">
    <source>
        <dbReference type="EMBL" id="KAG7348562.1"/>
    </source>
</evidence>
<dbReference type="Proteomes" id="UP000693970">
    <property type="component" value="Unassembled WGS sequence"/>
</dbReference>
<name>A0A9K3KS78_9STRA</name>
<gene>
    <name evidence="5" type="ORF">IV203_017267</name>
</gene>
<keyword evidence="1" id="KW-0677">Repeat</keyword>
<feature type="region of interest" description="Disordered" evidence="4">
    <location>
        <begin position="39"/>
        <end position="66"/>
    </location>
</feature>
<dbReference type="PROSITE" id="PS50005">
    <property type="entry name" value="TPR"/>
    <property type="match status" value="1"/>
</dbReference>
<feature type="compositionally biased region" description="Low complexity" evidence="4">
    <location>
        <begin position="136"/>
        <end position="148"/>
    </location>
</feature>
<reference evidence="5" key="1">
    <citation type="journal article" date="2021" name="Sci. Rep.">
        <title>Diploid genomic architecture of Nitzschia inconspicua, an elite biomass production diatom.</title>
        <authorList>
            <person name="Oliver A."/>
            <person name="Podell S."/>
            <person name="Pinowska A."/>
            <person name="Traller J.C."/>
            <person name="Smith S.R."/>
            <person name="McClure R."/>
            <person name="Beliaev A."/>
            <person name="Bohutskyi P."/>
            <person name="Hill E.A."/>
            <person name="Rabines A."/>
            <person name="Zheng H."/>
            <person name="Allen L.Z."/>
            <person name="Kuo A."/>
            <person name="Grigoriev I.V."/>
            <person name="Allen A.E."/>
            <person name="Hazlebeck D."/>
            <person name="Allen E.E."/>
        </authorList>
    </citation>
    <scope>NUCLEOTIDE SEQUENCE</scope>
    <source>
        <strain evidence="5">Hildebrandi</strain>
    </source>
</reference>
<dbReference type="PANTHER" id="PTHR45641">
    <property type="entry name" value="TETRATRICOPEPTIDE REPEAT PROTEIN (AFU_ORTHOLOGUE AFUA_6G03870)"/>
    <property type="match status" value="1"/>
</dbReference>
<dbReference type="AlphaFoldDB" id="A0A9K3KS78"/>
<keyword evidence="6" id="KW-1185">Reference proteome</keyword>
<dbReference type="InterPro" id="IPR019734">
    <property type="entry name" value="TPR_rpt"/>
</dbReference>
<reference evidence="5" key="2">
    <citation type="submission" date="2021-04" db="EMBL/GenBank/DDBJ databases">
        <authorList>
            <person name="Podell S."/>
        </authorList>
    </citation>
    <scope>NUCLEOTIDE SEQUENCE</scope>
    <source>
        <strain evidence="5">Hildebrandi</strain>
    </source>
</reference>
<keyword evidence="2 3" id="KW-0802">TPR repeat</keyword>
<comment type="caution">
    <text evidence="5">The sequence shown here is derived from an EMBL/GenBank/DDBJ whole genome shotgun (WGS) entry which is preliminary data.</text>
</comment>
<protein>
    <submittedName>
        <fullName evidence="5">Tetratricopeptide repeat protein</fullName>
    </submittedName>
</protein>
<organism evidence="5 6">
    <name type="scientific">Nitzschia inconspicua</name>
    <dbReference type="NCBI Taxonomy" id="303405"/>
    <lineage>
        <taxon>Eukaryota</taxon>
        <taxon>Sar</taxon>
        <taxon>Stramenopiles</taxon>
        <taxon>Ochrophyta</taxon>
        <taxon>Bacillariophyta</taxon>
        <taxon>Bacillariophyceae</taxon>
        <taxon>Bacillariophycidae</taxon>
        <taxon>Bacillariales</taxon>
        <taxon>Bacillariaceae</taxon>
        <taxon>Nitzschia</taxon>
    </lineage>
</organism>
<dbReference type="SMART" id="SM00028">
    <property type="entry name" value="TPR"/>
    <property type="match status" value="3"/>
</dbReference>
<evidence type="ECO:0000256" key="4">
    <source>
        <dbReference type="SAM" id="MobiDB-lite"/>
    </source>
</evidence>
<dbReference type="Pfam" id="PF13424">
    <property type="entry name" value="TPR_12"/>
    <property type="match status" value="1"/>
</dbReference>
<feature type="compositionally biased region" description="Basic residues" evidence="4">
    <location>
        <begin position="1"/>
        <end position="11"/>
    </location>
</feature>
<proteinExistence type="predicted"/>
<evidence type="ECO:0000313" key="6">
    <source>
        <dbReference type="Proteomes" id="UP000693970"/>
    </source>
</evidence>
<feature type="region of interest" description="Disordered" evidence="4">
    <location>
        <begin position="136"/>
        <end position="165"/>
    </location>
</feature>
<accession>A0A9K3KS78</accession>
<dbReference type="PANTHER" id="PTHR45641:SF19">
    <property type="entry name" value="NEPHROCYSTIN-3"/>
    <property type="match status" value="1"/>
</dbReference>
<sequence>MDVENRRHHTAVQRGYTGGGSGASLDRKYHYLQSPYNHNYTSPNKHNNVRSERTSNCTSPAKPRVSSVKSIASGSIHLSTNPTAAVCGIGSTWWNDDLIDHDDDGTSRAEFQIQDLIFKLSNNKTSLPLIQSMACTNSNNTTSQTGTDDSSDEENNPLASHNNYNHNNYNYNYNSRRDVSGSTPPRVNSLYTHIDEGVVELSDSTMDNRQSYCNYYKSLPNGRSNIDKHNGRGNETTTTARYNMYPSSRTGISDDDMSSLGATAANEFFDCIRMDTRALVDSSLFSRYHQTVGKRQRLPSEMKLYQREQSIASGGGTPVPFSVSPHVVSHGHTLLRGTCAQDSTLLSTTRPSIDCSHVGIPRKEQREIDYWKLRLHQSNQQWERIQRAAGKHTASMNNGCQQSADIRFNLGQAYMKSTQYELAMEQFVAAMNTWKRKHGPHHVTIGRALDAIGLAMMRKAQQTKSSKLAEPTETTMLMKRAQQSLRQAFAIRFHQLGVWHVDTVETYNKLASVHLHLGELKEACQAYHQVFLVRQAIFGRCHPSVAISAHSLANVYYKLQMEQESCHWYQVAQSIYQDDLQLSHHHPTLAKLLKDRARLEQ</sequence>
<dbReference type="Pfam" id="PF13181">
    <property type="entry name" value="TPR_8"/>
    <property type="match status" value="1"/>
</dbReference>